<comment type="similarity">
    <text evidence="1 16 17">Belongs to the papillomaviridae E6 protein family.</text>
</comment>
<keyword evidence="7 16" id="KW-0863">Zinc-finger</keyword>
<keyword evidence="3 16" id="KW-1048">Host nucleus</keyword>
<organism evidence="18 19">
    <name type="scientific">Human papillomavirus 143</name>
    <dbReference type="NCBI Taxonomy" id="1070416"/>
    <lineage>
        <taxon>Viruses</taxon>
        <taxon>Monodnaviria</taxon>
        <taxon>Shotokuvirae</taxon>
        <taxon>Cossaviricota</taxon>
        <taxon>Papovaviricetes</taxon>
        <taxon>Zurhausenvirales</taxon>
        <taxon>Papillomaviridae</taxon>
        <taxon>Firstpapillomavirinae</taxon>
        <taxon>Betapapillomavirus</taxon>
        <taxon>Betapapillomavirus 1</taxon>
    </lineage>
</organism>
<evidence type="ECO:0000256" key="12">
    <source>
        <dbReference type="ARBA" id="ARBA00023163"/>
    </source>
</evidence>
<dbReference type="Gene3D" id="3.30.240.40">
    <property type="entry name" value="E6 early regulatory protein"/>
    <property type="match status" value="2"/>
</dbReference>
<dbReference type="SUPFAM" id="SSF161229">
    <property type="entry name" value="E6 C-terminal domain-like"/>
    <property type="match status" value="2"/>
</dbReference>
<dbReference type="GO" id="GO:0003677">
    <property type="term" value="F:DNA binding"/>
    <property type="evidence" value="ECO:0007669"/>
    <property type="project" value="UniProtKB-UniRule"/>
</dbReference>
<feature type="zinc finger region" evidence="16">
    <location>
        <begin position="114"/>
        <end position="150"/>
    </location>
</feature>
<evidence type="ECO:0000256" key="1">
    <source>
        <dbReference type="ARBA" id="ARBA00006346"/>
    </source>
</evidence>
<keyword evidence="5 16" id="KW-1090">Inhibition of host innate immune response by virus</keyword>
<keyword evidence="10 16" id="KW-0238">DNA-binding</keyword>
<comment type="caution">
    <text evidence="16">Lacks conserved residue(s) required for the propagation of feature annotation.</text>
</comment>
<evidence type="ECO:0000256" key="3">
    <source>
        <dbReference type="ARBA" id="ARBA00022562"/>
    </source>
</evidence>
<evidence type="ECO:0000256" key="2">
    <source>
        <dbReference type="ARBA" id="ARBA00022518"/>
    </source>
</evidence>
<protein>
    <recommendedName>
        <fullName evidence="16 17">Protein E6</fullName>
    </recommendedName>
</protein>
<dbReference type="HAMAP" id="MF_04006">
    <property type="entry name" value="HPV_E6"/>
    <property type="match status" value="1"/>
</dbReference>
<dbReference type="GO" id="GO:0008270">
    <property type="term" value="F:zinc ion binding"/>
    <property type="evidence" value="ECO:0007669"/>
    <property type="project" value="UniProtKB-KW"/>
</dbReference>
<dbReference type="GO" id="GO:0042025">
    <property type="term" value="C:host cell nucleus"/>
    <property type="evidence" value="ECO:0007669"/>
    <property type="project" value="UniProtKB-SubCell"/>
</dbReference>
<dbReference type="InterPro" id="IPR038575">
    <property type="entry name" value="E6_sf"/>
</dbReference>
<dbReference type="GO" id="GO:0052150">
    <property type="term" value="P:symbiont-mediated perturbation of host apoptosis"/>
    <property type="evidence" value="ECO:0007669"/>
    <property type="project" value="UniProtKB-KW"/>
</dbReference>
<keyword evidence="6 16" id="KW-0479">Metal-binding</keyword>
<evidence type="ECO:0000256" key="7">
    <source>
        <dbReference type="ARBA" id="ARBA00022771"/>
    </source>
</evidence>
<sequence>MAEQAEEHQNLTDKDKAELPLTIQGLAKALGIPFIDTLIPCNFCGKFLDYLESCEFEAKKLCLIWKDYRVYACCRVCCGATATFEFNQYYQQTVLGRDIELASGRSIFEIDVRCHTCLAFLDIIEKLDCCGRGLPFHKVRNAWKGVCRQCKHFYNDW</sequence>
<evidence type="ECO:0000313" key="18">
    <source>
        <dbReference type="EMBL" id="AEM24649.1"/>
    </source>
</evidence>
<comment type="subunit">
    <text evidence="16">Forms homodimers. Interacts with ubiquitin-protein ligase UBE3A/E6-AP; this interaction stimulates UBE3A ubiquitin activity. Interacts with host BAK1.</text>
</comment>
<dbReference type="GO" id="GO:0030430">
    <property type="term" value="C:host cell cytoplasm"/>
    <property type="evidence" value="ECO:0007669"/>
    <property type="project" value="UniProtKB-SubCell"/>
</dbReference>
<dbReference type="Proteomes" id="UP000143712">
    <property type="component" value="Segment"/>
</dbReference>
<evidence type="ECO:0000256" key="15">
    <source>
        <dbReference type="ARBA" id="ARBA00023323"/>
    </source>
</evidence>
<comment type="function">
    <text evidence="16">Plays a major role in the induction and maintenance of cellular transformation. E6 associates with host UBE3A/E6-AP ubiquitin-protein ligase and modulates its activity. Protects host keratinocytes from apoptosis by mediating the degradation of host BAK1. May also inhibit host immune response.</text>
</comment>
<keyword evidence="15 16" id="KW-1119">Modulation of host cell apoptosis by virus</keyword>
<evidence type="ECO:0000256" key="5">
    <source>
        <dbReference type="ARBA" id="ARBA00022632"/>
    </source>
</evidence>
<keyword evidence="8 16" id="KW-0862">Zinc</keyword>
<evidence type="ECO:0000313" key="19">
    <source>
        <dbReference type="Proteomes" id="UP000143712"/>
    </source>
</evidence>
<dbReference type="GO" id="GO:0039502">
    <property type="term" value="P:symbiont-mediated suppression of host type I interferon-mediated signaling pathway"/>
    <property type="evidence" value="ECO:0007669"/>
    <property type="project" value="UniProtKB-UniRule"/>
</dbReference>
<dbReference type="GO" id="GO:0006351">
    <property type="term" value="P:DNA-templated transcription"/>
    <property type="evidence" value="ECO:0007669"/>
    <property type="project" value="UniProtKB-UniRule"/>
</dbReference>
<keyword evidence="13 16" id="KW-1035">Host cytoplasm</keyword>
<evidence type="ECO:0000256" key="4">
    <source>
        <dbReference type="ARBA" id="ARBA00022581"/>
    </source>
</evidence>
<dbReference type="EMBL" id="HM999995">
    <property type="protein sequence ID" value="AEM24649.1"/>
    <property type="molecule type" value="Genomic_DNA"/>
</dbReference>
<keyword evidence="2 16" id="KW-0244">Early protein</keyword>
<proteinExistence type="inferred from homology"/>
<accession>I3P6N8</accession>
<evidence type="ECO:0000256" key="6">
    <source>
        <dbReference type="ARBA" id="ARBA00022723"/>
    </source>
</evidence>
<evidence type="ECO:0000256" key="10">
    <source>
        <dbReference type="ARBA" id="ARBA00023125"/>
    </source>
</evidence>
<dbReference type="Pfam" id="PF00518">
    <property type="entry name" value="E6"/>
    <property type="match status" value="1"/>
</dbReference>
<evidence type="ECO:0000256" key="13">
    <source>
        <dbReference type="ARBA" id="ARBA00023200"/>
    </source>
</evidence>
<evidence type="ECO:0000256" key="17">
    <source>
        <dbReference type="RuleBase" id="RU363123"/>
    </source>
</evidence>
<evidence type="ECO:0000256" key="14">
    <source>
        <dbReference type="ARBA" id="ARBA00023280"/>
    </source>
</evidence>
<dbReference type="InterPro" id="IPR001334">
    <property type="entry name" value="E6"/>
</dbReference>
<evidence type="ECO:0000256" key="8">
    <source>
        <dbReference type="ARBA" id="ARBA00022833"/>
    </source>
</evidence>
<dbReference type="GO" id="GO:0039648">
    <property type="term" value="P:symbiont-mediated perturbation of host ubiquitin-like protein modification"/>
    <property type="evidence" value="ECO:0007669"/>
    <property type="project" value="UniProtKB-UniRule"/>
</dbReference>
<keyword evidence="11 16" id="KW-0010">Activator</keyword>
<evidence type="ECO:0000256" key="16">
    <source>
        <dbReference type="HAMAP-Rule" id="MF_04006"/>
    </source>
</evidence>
<gene>
    <name evidence="16 18" type="primary">E6</name>
</gene>
<dbReference type="GO" id="GO:0006355">
    <property type="term" value="P:regulation of DNA-templated transcription"/>
    <property type="evidence" value="ECO:0007669"/>
    <property type="project" value="UniProtKB-UniRule"/>
</dbReference>
<feature type="zinc finger region" evidence="16">
    <location>
        <begin position="41"/>
        <end position="77"/>
    </location>
</feature>
<dbReference type="GO" id="GO:0052170">
    <property type="term" value="P:symbiont-mediated suppression of host innate immune response"/>
    <property type="evidence" value="ECO:0007669"/>
    <property type="project" value="UniProtKB-KW"/>
</dbReference>
<keyword evidence="12 16" id="KW-0804">Transcription</keyword>
<keyword evidence="14 16" id="KW-0899">Viral immunoevasion</keyword>
<comment type="subcellular location">
    <subcellularLocation>
        <location evidence="16 17">Host cytoplasm</location>
    </subcellularLocation>
    <subcellularLocation>
        <location evidence="16 17">Host nucleus</location>
    </subcellularLocation>
</comment>
<evidence type="ECO:0000256" key="11">
    <source>
        <dbReference type="ARBA" id="ARBA00023159"/>
    </source>
</evidence>
<keyword evidence="9 16" id="KW-0805">Transcription regulation</keyword>
<reference evidence="18 19" key="1">
    <citation type="journal article" date="2011" name="J. Infect. Dis.">
        <title>The oral cavity contains abundant known and novel human papillomaviruses from the Betapapillomavirus and Gammapapillomavirus genera.</title>
        <authorList>
            <person name="Bottalico D."/>
            <person name="Chen Z."/>
            <person name="Dunne A."/>
            <person name="Ostoloza J."/>
            <person name="McKinney S."/>
            <person name="Sun C."/>
            <person name="Schlecht N.F."/>
            <person name="Fatahzadeh M."/>
            <person name="Herrero R."/>
            <person name="Schiffman M."/>
            <person name="Burk R.D."/>
        </authorList>
    </citation>
    <scope>NUCLEOTIDE SEQUENCE [LARGE SCALE GENOMIC DNA]</scope>
    <source>
        <strain evidence="18">CL3220</strain>
    </source>
</reference>
<evidence type="ECO:0000256" key="9">
    <source>
        <dbReference type="ARBA" id="ARBA00023015"/>
    </source>
</evidence>
<keyword evidence="4 16" id="KW-0945">Host-virus interaction</keyword>
<name>I3P6N8_9PAPI</name>